<dbReference type="OrthoDB" id="118105at2759"/>
<sequence>MNLSFGPSRRSRPRKLMTGSKNNVLTDDEFLHMLESDTLLSSEEEFVGDSVNDYLANDNENDKITNSDDEDKVDISDVLTNFTPIWLTDPPNVNRIEYTALPGLKFLPDSDKPIDYFNFLFTDELLDLLVKKTNAYSLEIFFKTSHQNNIELHQY</sequence>
<dbReference type="Proteomes" id="UP000325440">
    <property type="component" value="Unassembled WGS sequence"/>
</dbReference>
<name>A0A5E4NR35_9HEMI</name>
<evidence type="ECO:0000256" key="1">
    <source>
        <dbReference type="SAM" id="MobiDB-lite"/>
    </source>
</evidence>
<reference evidence="2 3" key="1">
    <citation type="submission" date="2019-08" db="EMBL/GenBank/DDBJ databases">
        <authorList>
            <person name="Alioto T."/>
            <person name="Alioto T."/>
            <person name="Gomez Garrido J."/>
        </authorList>
    </citation>
    <scope>NUCLEOTIDE SEQUENCE [LARGE SCALE GENOMIC DNA]</scope>
</reference>
<dbReference type="EMBL" id="CABPRJ010002479">
    <property type="protein sequence ID" value="VVC46359.1"/>
    <property type="molecule type" value="Genomic_DNA"/>
</dbReference>
<feature type="region of interest" description="Disordered" evidence="1">
    <location>
        <begin position="1"/>
        <end position="20"/>
    </location>
</feature>
<proteinExistence type="predicted"/>
<evidence type="ECO:0008006" key="4">
    <source>
        <dbReference type="Google" id="ProtNLM"/>
    </source>
</evidence>
<evidence type="ECO:0000313" key="3">
    <source>
        <dbReference type="Proteomes" id="UP000325440"/>
    </source>
</evidence>
<dbReference type="AlphaFoldDB" id="A0A5E4NR35"/>
<gene>
    <name evidence="2" type="ORF">CINCED_3A018309</name>
</gene>
<accession>A0A5E4NR35</accession>
<organism evidence="2 3">
    <name type="scientific">Cinara cedri</name>
    <dbReference type="NCBI Taxonomy" id="506608"/>
    <lineage>
        <taxon>Eukaryota</taxon>
        <taxon>Metazoa</taxon>
        <taxon>Ecdysozoa</taxon>
        <taxon>Arthropoda</taxon>
        <taxon>Hexapoda</taxon>
        <taxon>Insecta</taxon>
        <taxon>Pterygota</taxon>
        <taxon>Neoptera</taxon>
        <taxon>Paraneoptera</taxon>
        <taxon>Hemiptera</taxon>
        <taxon>Sternorrhyncha</taxon>
        <taxon>Aphidomorpha</taxon>
        <taxon>Aphidoidea</taxon>
        <taxon>Aphididae</taxon>
        <taxon>Lachninae</taxon>
        <taxon>Cinara</taxon>
    </lineage>
</organism>
<protein>
    <recommendedName>
        <fullName evidence="4">PiggyBac transposable element-derived protein</fullName>
    </recommendedName>
</protein>
<evidence type="ECO:0000313" key="2">
    <source>
        <dbReference type="EMBL" id="VVC46359.1"/>
    </source>
</evidence>
<keyword evidence="3" id="KW-1185">Reference proteome</keyword>